<dbReference type="AlphaFoldDB" id="A0A6L2KIM7"/>
<name>A0A6L2KIM7_TANCI</name>
<sequence length="121" mass="12908">MALLGDVVRFLSSDVNMVHSYASSCIEKLFAIGVVCGGKWWSSGGYLVLGDTSIQFPTVAINVLVRVKHVCSSGLVYLLVMIGGVSSPSLQRDPAASKLMAKKDDVDDYSEEDEGNAMSCV</sequence>
<organism evidence="1">
    <name type="scientific">Tanacetum cinerariifolium</name>
    <name type="common">Dalmatian daisy</name>
    <name type="synonym">Chrysanthemum cinerariifolium</name>
    <dbReference type="NCBI Taxonomy" id="118510"/>
    <lineage>
        <taxon>Eukaryota</taxon>
        <taxon>Viridiplantae</taxon>
        <taxon>Streptophyta</taxon>
        <taxon>Embryophyta</taxon>
        <taxon>Tracheophyta</taxon>
        <taxon>Spermatophyta</taxon>
        <taxon>Magnoliopsida</taxon>
        <taxon>eudicotyledons</taxon>
        <taxon>Gunneridae</taxon>
        <taxon>Pentapetalae</taxon>
        <taxon>asterids</taxon>
        <taxon>campanulids</taxon>
        <taxon>Asterales</taxon>
        <taxon>Asteraceae</taxon>
        <taxon>Asteroideae</taxon>
        <taxon>Anthemideae</taxon>
        <taxon>Anthemidinae</taxon>
        <taxon>Tanacetum</taxon>
    </lineage>
</organism>
<accession>A0A6L2KIM7</accession>
<proteinExistence type="predicted"/>
<gene>
    <name evidence="1" type="ORF">Tci_021301</name>
</gene>
<comment type="caution">
    <text evidence="1">The sequence shown here is derived from an EMBL/GenBank/DDBJ whole genome shotgun (WGS) entry which is preliminary data.</text>
</comment>
<reference evidence="1" key="1">
    <citation type="journal article" date="2019" name="Sci. Rep.">
        <title>Draft genome of Tanacetum cinerariifolium, the natural source of mosquito coil.</title>
        <authorList>
            <person name="Yamashiro T."/>
            <person name="Shiraishi A."/>
            <person name="Satake H."/>
            <person name="Nakayama K."/>
        </authorList>
    </citation>
    <scope>NUCLEOTIDE SEQUENCE</scope>
</reference>
<dbReference type="EMBL" id="BKCJ010002548">
    <property type="protein sequence ID" value="GEU49323.1"/>
    <property type="molecule type" value="Genomic_DNA"/>
</dbReference>
<evidence type="ECO:0000313" key="1">
    <source>
        <dbReference type="EMBL" id="GEU49323.1"/>
    </source>
</evidence>
<protein>
    <submittedName>
        <fullName evidence="1">GDP-fucose transporter 1-like</fullName>
    </submittedName>
</protein>